<feature type="region of interest" description="Disordered" evidence="2">
    <location>
        <begin position="1"/>
        <end position="51"/>
    </location>
</feature>
<evidence type="ECO:0000313" key="3">
    <source>
        <dbReference type="EMBL" id="MBP0437591.1"/>
    </source>
</evidence>
<accession>A0A8J7RFN6</accession>
<comment type="caution">
    <text evidence="3">The sequence shown here is derived from an EMBL/GenBank/DDBJ whole genome shotgun (WGS) entry which is preliminary data.</text>
</comment>
<keyword evidence="1" id="KW-0175">Coiled coil</keyword>
<dbReference type="Proteomes" id="UP000666240">
    <property type="component" value="Unassembled WGS sequence"/>
</dbReference>
<organism evidence="3 4">
    <name type="scientific">Tianweitania sediminis</name>
    <dbReference type="NCBI Taxonomy" id="1502156"/>
    <lineage>
        <taxon>Bacteria</taxon>
        <taxon>Pseudomonadati</taxon>
        <taxon>Pseudomonadota</taxon>
        <taxon>Alphaproteobacteria</taxon>
        <taxon>Hyphomicrobiales</taxon>
        <taxon>Phyllobacteriaceae</taxon>
        <taxon>Tianweitania</taxon>
    </lineage>
</organism>
<protein>
    <submittedName>
        <fullName evidence="3">Uncharacterized protein</fullName>
    </submittedName>
</protein>
<dbReference type="AlphaFoldDB" id="A0A8J7RFN6"/>
<reference evidence="3" key="1">
    <citation type="submission" date="2021-03" db="EMBL/GenBank/DDBJ databases">
        <title>Genome sequencing and assembly of Tianweitania sediminis.</title>
        <authorList>
            <person name="Chhetri G."/>
        </authorList>
    </citation>
    <scope>NUCLEOTIDE SEQUENCE</scope>
    <source>
        <strain evidence="3">Z8</strain>
    </source>
</reference>
<gene>
    <name evidence="3" type="ORF">J5Y06_02845</name>
</gene>
<feature type="coiled-coil region" evidence="1">
    <location>
        <begin position="63"/>
        <end position="122"/>
    </location>
</feature>
<keyword evidence="4" id="KW-1185">Reference proteome</keyword>
<evidence type="ECO:0000313" key="4">
    <source>
        <dbReference type="Proteomes" id="UP000666240"/>
    </source>
</evidence>
<dbReference type="EMBL" id="JAGIYY010000001">
    <property type="protein sequence ID" value="MBP0437591.1"/>
    <property type="molecule type" value="Genomic_DNA"/>
</dbReference>
<sequence length="156" mass="17375">MSRAVNVVGNDAWEGTASSEASQEMDYEPRQVREASVAAKPTYRFEREDEPRKPEWASSLLLVQEACEAIKASEERVQVLELEIEAMNAAHRDASIQMAARLNSAEEEIRAANQRAKAFEARAIEAETWLTRLNQAIVNGFGGSIKREKNAQLRAG</sequence>
<evidence type="ECO:0000256" key="2">
    <source>
        <dbReference type="SAM" id="MobiDB-lite"/>
    </source>
</evidence>
<proteinExistence type="predicted"/>
<name>A0A8J7RFN6_9HYPH</name>
<dbReference type="RefSeq" id="WP_209333587.1">
    <property type="nucleotide sequence ID" value="NZ_JAGIYY010000001.1"/>
</dbReference>
<evidence type="ECO:0000256" key="1">
    <source>
        <dbReference type="SAM" id="Coils"/>
    </source>
</evidence>